<evidence type="ECO:0000313" key="1">
    <source>
        <dbReference type="EMBL" id="EGG15013.1"/>
    </source>
</evidence>
<dbReference type="RefSeq" id="XP_004351733.1">
    <property type="nucleotide sequence ID" value="XM_004351681.1"/>
</dbReference>
<keyword evidence="2" id="KW-1185">Reference proteome</keyword>
<name>F4QAV4_CACFS</name>
<dbReference type="AlphaFoldDB" id="F4QAV4"/>
<dbReference type="KEGG" id="dfa:DFA_09833"/>
<organism evidence="1 2">
    <name type="scientific">Cavenderia fasciculata</name>
    <name type="common">Slime mold</name>
    <name type="synonym">Dictyostelium fasciculatum</name>
    <dbReference type="NCBI Taxonomy" id="261658"/>
    <lineage>
        <taxon>Eukaryota</taxon>
        <taxon>Amoebozoa</taxon>
        <taxon>Evosea</taxon>
        <taxon>Eumycetozoa</taxon>
        <taxon>Dictyostelia</taxon>
        <taxon>Acytosteliales</taxon>
        <taxon>Cavenderiaceae</taxon>
        <taxon>Cavenderia</taxon>
    </lineage>
</organism>
<sequence length="72" mass="7861">MGAPPLIVNAVMSMLADSSVRVRVGDSLSEPFHTASFRNQTEKATASCPPQLGKATPVCRRHVYICQKHPRI</sequence>
<proteinExistence type="predicted"/>
<dbReference type="Proteomes" id="UP000007797">
    <property type="component" value="Unassembled WGS sequence"/>
</dbReference>
<reference evidence="2" key="1">
    <citation type="journal article" date="2011" name="Genome Res.">
        <title>Phylogeny-wide analysis of social amoeba genomes highlights ancient origins for complex intercellular communication.</title>
        <authorList>
            <person name="Heidel A.J."/>
            <person name="Lawal H.M."/>
            <person name="Felder M."/>
            <person name="Schilde C."/>
            <person name="Helps N.R."/>
            <person name="Tunggal B."/>
            <person name="Rivero F."/>
            <person name="John U."/>
            <person name="Schleicher M."/>
            <person name="Eichinger L."/>
            <person name="Platzer M."/>
            <person name="Noegel A.A."/>
            <person name="Schaap P."/>
            <person name="Gloeckner G."/>
        </authorList>
    </citation>
    <scope>NUCLEOTIDE SEQUENCE [LARGE SCALE GENOMIC DNA]</scope>
    <source>
        <strain evidence="2">SH3</strain>
    </source>
</reference>
<gene>
    <name evidence="1" type="ORF">DFA_09833</name>
</gene>
<evidence type="ECO:0000313" key="2">
    <source>
        <dbReference type="Proteomes" id="UP000007797"/>
    </source>
</evidence>
<dbReference type="EMBL" id="GL883026">
    <property type="protein sequence ID" value="EGG15013.1"/>
    <property type="molecule type" value="Genomic_DNA"/>
</dbReference>
<protein>
    <submittedName>
        <fullName evidence="1">Uncharacterized protein</fullName>
    </submittedName>
</protein>
<accession>F4QAV4</accession>
<dbReference type="GeneID" id="14867746"/>